<dbReference type="InterPro" id="IPR052162">
    <property type="entry name" value="Sensor_kinase/Photoreceptor"/>
</dbReference>
<evidence type="ECO:0000256" key="2">
    <source>
        <dbReference type="ARBA" id="ARBA00012438"/>
    </source>
</evidence>
<dbReference type="Gene3D" id="3.30.450.20">
    <property type="entry name" value="PAS domain"/>
    <property type="match status" value="1"/>
</dbReference>
<keyword evidence="3" id="KW-0597">Phosphoprotein</keyword>
<dbReference type="Pfam" id="PF08447">
    <property type="entry name" value="PAS_3"/>
    <property type="match status" value="1"/>
</dbReference>
<organism evidence="8 9">
    <name type="scientific">Isoptericola halotolerans</name>
    <dbReference type="NCBI Taxonomy" id="300560"/>
    <lineage>
        <taxon>Bacteria</taxon>
        <taxon>Bacillati</taxon>
        <taxon>Actinomycetota</taxon>
        <taxon>Actinomycetes</taxon>
        <taxon>Micrococcales</taxon>
        <taxon>Promicromonosporaceae</taxon>
        <taxon>Isoptericola</taxon>
    </lineage>
</organism>
<dbReference type="PROSITE" id="PS50921">
    <property type="entry name" value="ANTAR"/>
    <property type="match status" value="1"/>
</dbReference>
<dbReference type="Proteomes" id="UP000757540">
    <property type="component" value="Unassembled WGS sequence"/>
</dbReference>
<dbReference type="InterPro" id="IPR013655">
    <property type="entry name" value="PAS_fold_3"/>
</dbReference>
<comment type="caution">
    <text evidence="8">The sequence shown here is derived from an EMBL/GenBank/DDBJ whole genome shotgun (WGS) entry which is preliminary data.</text>
</comment>
<evidence type="ECO:0000313" key="9">
    <source>
        <dbReference type="Proteomes" id="UP000757540"/>
    </source>
</evidence>
<feature type="domain" description="ANTAR" evidence="7">
    <location>
        <begin position="128"/>
        <end position="191"/>
    </location>
</feature>
<dbReference type="PANTHER" id="PTHR43304:SF1">
    <property type="entry name" value="PAC DOMAIN-CONTAINING PROTEIN"/>
    <property type="match status" value="1"/>
</dbReference>
<sequence>MTTVPPDEALEKFLSRGDDAMVGEYHVDITTGRWSWSDAMFRIHGFEPGEVVPTAELLLAHSHPEDREHTQDVLDEALCSDQPFAMIHRIVDAHGTGHVVATLGKGRCDDQDRVTELTGYMLDLSHSVRDLASQEADASIQAAARSRRDIEQAKGVLIMVLGVDDDGAFQILKRLSNDTNTPLRQLAAWLMTIAREADKPSRDTLLEFLTRLRAGESVDPRGEGLA</sequence>
<keyword evidence="5" id="KW-0418">Kinase</keyword>
<dbReference type="EMBL" id="JABEZU010000003">
    <property type="protein sequence ID" value="NOV98102.1"/>
    <property type="molecule type" value="Genomic_DNA"/>
</dbReference>
<dbReference type="SUPFAM" id="SSF55785">
    <property type="entry name" value="PYP-like sensor domain (PAS domain)"/>
    <property type="match status" value="1"/>
</dbReference>
<dbReference type="PROSITE" id="PS50112">
    <property type="entry name" value="PAS"/>
    <property type="match status" value="1"/>
</dbReference>
<dbReference type="EC" id="2.7.13.3" evidence="2"/>
<gene>
    <name evidence="8" type="ORF">HDG69_002687</name>
</gene>
<dbReference type="InterPro" id="IPR035965">
    <property type="entry name" value="PAS-like_dom_sf"/>
</dbReference>
<keyword evidence="4" id="KW-0808">Transferase</keyword>
<dbReference type="RefSeq" id="WP_171784320.1">
    <property type="nucleotide sequence ID" value="NZ_BAAAML010000005.1"/>
</dbReference>
<dbReference type="Pfam" id="PF03861">
    <property type="entry name" value="ANTAR"/>
    <property type="match status" value="1"/>
</dbReference>
<protein>
    <recommendedName>
        <fullName evidence="2">histidine kinase</fullName>
        <ecNumber evidence="2">2.7.13.3</ecNumber>
    </recommendedName>
</protein>
<evidence type="ECO:0000256" key="4">
    <source>
        <dbReference type="ARBA" id="ARBA00022679"/>
    </source>
</evidence>
<dbReference type="InterPro" id="IPR011006">
    <property type="entry name" value="CheY-like_superfamily"/>
</dbReference>
<reference evidence="8 9" key="1">
    <citation type="submission" date="2020-05" db="EMBL/GenBank/DDBJ databases">
        <title>Genomic Encyclopedia of Type Strains, Phase III (KMG-III): the genomes of soil and plant-associated and newly described type strains.</title>
        <authorList>
            <person name="Whitman W."/>
        </authorList>
    </citation>
    <scope>NUCLEOTIDE SEQUENCE [LARGE SCALE GENOMIC DNA]</scope>
    <source>
        <strain evidence="8 9">KCTC 19046</strain>
    </source>
</reference>
<accession>A0ABX2A8H4</accession>
<evidence type="ECO:0000259" key="7">
    <source>
        <dbReference type="PROSITE" id="PS50921"/>
    </source>
</evidence>
<evidence type="ECO:0000256" key="1">
    <source>
        <dbReference type="ARBA" id="ARBA00000085"/>
    </source>
</evidence>
<keyword evidence="9" id="KW-1185">Reference proteome</keyword>
<dbReference type="SMART" id="SM01012">
    <property type="entry name" value="ANTAR"/>
    <property type="match status" value="1"/>
</dbReference>
<evidence type="ECO:0000259" key="6">
    <source>
        <dbReference type="PROSITE" id="PS50112"/>
    </source>
</evidence>
<feature type="domain" description="PAS" evidence="6">
    <location>
        <begin position="36"/>
        <end position="81"/>
    </location>
</feature>
<evidence type="ECO:0000256" key="5">
    <source>
        <dbReference type="ARBA" id="ARBA00022777"/>
    </source>
</evidence>
<evidence type="ECO:0000313" key="8">
    <source>
        <dbReference type="EMBL" id="NOV98102.1"/>
    </source>
</evidence>
<dbReference type="InterPro" id="IPR036388">
    <property type="entry name" value="WH-like_DNA-bd_sf"/>
</dbReference>
<comment type="catalytic activity">
    <reaction evidence="1">
        <text>ATP + protein L-histidine = ADP + protein N-phospho-L-histidine.</text>
        <dbReference type="EC" id="2.7.13.3"/>
    </reaction>
</comment>
<name>A0ABX2A8H4_9MICO</name>
<dbReference type="InterPro" id="IPR005561">
    <property type="entry name" value="ANTAR"/>
</dbReference>
<dbReference type="PANTHER" id="PTHR43304">
    <property type="entry name" value="PHYTOCHROME-LIKE PROTEIN CPH1"/>
    <property type="match status" value="1"/>
</dbReference>
<evidence type="ECO:0000256" key="3">
    <source>
        <dbReference type="ARBA" id="ARBA00022553"/>
    </source>
</evidence>
<dbReference type="SUPFAM" id="SSF52172">
    <property type="entry name" value="CheY-like"/>
    <property type="match status" value="1"/>
</dbReference>
<dbReference type="Gene3D" id="1.10.10.10">
    <property type="entry name" value="Winged helix-like DNA-binding domain superfamily/Winged helix DNA-binding domain"/>
    <property type="match status" value="1"/>
</dbReference>
<proteinExistence type="predicted"/>
<dbReference type="InterPro" id="IPR000014">
    <property type="entry name" value="PAS"/>
</dbReference>